<feature type="non-terminal residue" evidence="2">
    <location>
        <position position="1"/>
    </location>
</feature>
<feature type="domain" description="Piwi" evidence="1">
    <location>
        <begin position="382"/>
        <end position="656"/>
    </location>
</feature>
<protein>
    <recommendedName>
        <fullName evidence="1">Piwi domain-containing protein</fullName>
    </recommendedName>
</protein>
<sequence length="670" mass="79643">TRYSIYEIIKFQEEFSIRNQRQKIAIYPGFIIKPSVIKPNRIGFFIDCRTKMFYSNDLSSRDLIKMMEDSRDKYLIDICPNNRCPQMKNPFSLCILSSPRGGRIYVKENKTTSANTFIIQENNNSEELDDVKYIEEDYPNNEEDDWDNRFSYFDIIEEESEFNSINKINVFEYHKNNYSLCPEDKIQHYIDPKKNSIKVSINTKHYDFPPERLRPRVATDRMNRRERTYIMSELILPPYIRLNRIISFLNQSINILKFDDVTLISSNPIFYQKKNPNGKIKTLKRYELNLYKDNSSLIPANELIDSKPFDYDTRNKQNLNIIFIYFGIISVHEYKQLKIYKWEDEIKDFFNFDEVSISNFKQNWQQNKFGKDVINELANYDCIVLIHGNYNKLTDDENKIIKQTYLNKIPIQGLRIQKFIEKLEVNEYNYFRNILLGIYSKCGFIPWKIRKYGNENEKFLGINIKSSQLHNEKLFALSLYSDKGILEKIVYERISSEDFENEFKDSIKKIIHKYNGINPNLKLYFLFLGKSYENERTLITDLMIEKNINFSLYEVYKSSNIRLFDEIKGRIKQVKVGTCFIIPSENEAYFSSIEPKSGTSLPTKIKSISGNNILEDDVQKIFDLTQGYTGYVNFRIKIPLPVYAVERTLNKLKNINFEDNKYECEKPFFI</sequence>
<evidence type="ECO:0000259" key="1">
    <source>
        <dbReference type="SMART" id="SM00950"/>
    </source>
</evidence>
<name>A0A0F9N2A4_9ZZZZ</name>
<dbReference type="Gene3D" id="3.40.50.2300">
    <property type="match status" value="1"/>
</dbReference>
<dbReference type="AlphaFoldDB" id="A0A0F9N2A4"/>
<reference evidence="2" key="1">
    <citation type="journal article" date="2015" name="Nature">
        <title>Complex archaea that bridge the gap between prokaryotes and eukaryotes.</title>
        <authorList>
            <person name="Spang A."/>
            <person name="Saw J.H."/>
            <person name="Jorgensen S.L."/>
            <person name="Zaremba-Niedzwiedzka K."/>
            <person name="Martijn J."/>
            <person name="Lind A.E."/>
            <person name="van Eijk R."/>
            <person name="Schleper C."/>
            <person name="Guy L."/>
            <person name="Ettema T.J."/>
        </authorList>
    </citation>
    <scope>NUCLEOTIDE SEQUENCE</scope>
</reference>
<dbReference type="InterPro" id="IPR012337">
    <property type="entry name" value="RNaseH-like_sf"/>
</dbReference>
<dbReference type="SMART" id="SM00950">
    <property type="entry name" value="Piwi"/>
    <property type="match status" value="1"/>
</dbReference>
<dbReference type="GO" id="GO:0003676">
    <property type="term" value="F:nucleic acid binding"/>
    <property type="evidence" value="ECO:0007669"/>
    <property type="project" value="InterPro"/>
</dbReference>
<proteinExistence type="predicted"/>
<comment type="caution">
    <text evidence="2">The sequence shown here is derived from an EMBL/GenBank/DDBJ whole genome shotgun (WGS) entry which is preliminary data.</text>
</comment>
<gene>
    <name evidence="2" type="ORF">LCGC14_1083130</name>
</gene>
<accession>A0A0F9N2A4</accession>
<dbReference type="SUPFAM" id="SSF53098">
    <property type="entry name" value="Ribonuclease H-like"/>
    <property type="match status" value="1"/>
</dbReference>
<evidence type="ECO:0000313" key="2">
    <source>
        <dbReference type="EMBL" id="KKN05852.1"/>
    </source>
</evidence>
<dbReference type="Gene3D" id="3.30.420.10">
    <property type="entry name" value="Ribonuclease H-like superfamily/Ribonuclease H"/>
    <property type="match status" value="1"/>
</dbReference>
<dbReference type="InterPro" id="IPR036397">
    <property type="entry name" value="RNaseH_sf"/>
</dbReference>
<organism evidence="2">
    <name type="scientific">marine sediment metagenome</name>
    <dbReference type="NCBI Taxonomy" id="412755"/>
    <lineage>
        <taxon>unclassified sequences</taxon>
        <taxon>metagenomes</taxon>
        <taxon>ecological metagenomes</taxon>
    </lineage>
</organism>
<dbReference type="EMBL" id="LAZR01004755">
    <property type="protein sequence ID" value="KKN05852.1"/>
    <property type="molecule type" value="Genomic_DNA"/>
</dbReference>
<dbReference type="InterPro" id="IPR003165">
    <property type="entry name" value="Piwi"/>
</dbReference>